<comment type="cofactor">
    <cofactor evidence="1">
        <name>Zn(2+)</name>
        <dbReference type="ChEBI" id="CHEBI:29105"/>
    </cofactor>
</comment>
<sequence length="257" mass="28639">MMPTFFLGHGSPMIAIEESPYVEFLQRLVSSLERRPKAVVLFSAHWEAVTQQISRLERYSTIYDFGGFPDALYQIKYEAPGDIALADEIADLLQQAGISSIHNPTRGLDHGAWVPLRHLFPEADIPVVAMSVNSRLTGDGHYLIGKALAALRAQDVLIIGSGGTVHNFSTMKFGGGPTDEWAVTFDEWVTRQIQDWNYESLANARTEHPYGAYAAPTPEHYIPLLYAMGAADETRKGTRIYDGYQLGNLSLNCWKFD</sequence>
<dbReference type="Pfam" id="PF02900">
    <property type="entry name" value="LigB"/>
    <property type="match status" value="1"/>
</dbReference>
<dbReference type="PIRSF" id="PIRSF006157">
    <property type="entry name" value="Doxgns_DODA"/>
    <property type="match status" value="1"/>
</dbReference>
<keyword evidence="5" id="KW-0560">Oxidoreductase</keyword>
<keyword evidence="4" id="KW-0862">Zinc</keyword>
<reference evidence="7 8" key="1">
    <citation type="submission" date="2021-01" db="EMBL/GenBank/DDBJ databases">
        <title>Tumebacillus sp. strain ITR2 16S ribosomal RNA gene Genome sequencing and assembly.</title>
        <authorList>
            <person name="Kang M."/>
        </authorList>
    </citation>
    <scope>NUCLEOTIDE SEQUENCE [LARGE SCALE GENOMIC DNA]</scope>
    <source>
        <strain evidence="7 8">ITR2</strain>
    </source>
</reference>
<dbReference type="RefSeq" id="WP_201631135.1">
    <property type="nucleotide sequence ID" value="NZ_JAEQNB010000001.1"/>
</dbReference>
<comment type="caution">
    <text evidence="7">The sequence shown here is derived from an EMBL/GenBank/DDBJ whole genome shotgun (WGS) entry which is preliminary data.</text>
</comment>
<feature type="domain" description="Extradiol ring-cleavage dioxygenase class III enzyme subunit B" evidence="6">
    <location>
        <begin position="6"/>
        <end position="238"/>
    </location>
</feature>
<dbReference type="Gene3D" id="3.40.830.10">
    <property type="entry name" value="LigB-like"/>
    <property type="match status" value="1"/>
</dbReference>
<evidence type="ECO:0000256" key="3">
    <source>
        <dbReference type="ARBA" id="ARBA00022723"/>
    </source>
</evidence>
<dbReference type="InterPro" id="IPR014436">
    <property type="entry name" value="Extradiol_dOase_DODA"/>
</dbReference>
<evidence type="ECO:0000259" key="6">
    <source>
        <dbReference type="Pfam" id="PF02900"/>
    </source>
</evidence>
<evidence type="ECO:0000313" key="7">
    <source>
        <dbReference type="EMBL" id="MBL0385696.1"/>
    </source>
</evidence>
<organism evidence="7 8">
    <name type="scientific">Tumebacillus amylolyticus</name>
    <dbReference type="NCBI Taxonomy" id="2801339"/>
    <lineage>
        <taxon>Bacteria</taxon>
        <taxon>Bacillati</taxon>
        <taxon>Bacillota</taxon>
        <taxon>Bacilli</taxon>
        <taxon>Bacillales</taxon>
        <taxon>Alicyclobacillaceae</taxon>
        <taxon>Tumebacillus</taxon>
    </lineage>
</organism>
<dbReference type="GO" id="GO:0051213">
    <property type="term" value="F:dioxygenase activity"/>
    <property type="evidence" value="ECO:0007669"/>
    <property type="project" value="UniProtKB-KW"/>
</dbReference>
<accession>A0ABS1J5Z3</accession>
<keyword evidence="7" id="KW-0223">Dioxygenase</keyword>
<evidence type="ECO:0000256" key="1">
    <source>
        <dbReference type="ARBA" id="ARBA00001947"/>
    </source>
</evidence>
<dbReference type="PANTHER" id="PTHR30096:SF0">
    <property type="entry name" value="4,5-DOPA DIOXYGENASE EXTRADIOL-LIKE PROTEIN"/>
    <property type="match status" value="1"/>
</dbReference>
<keyword evidence="8" id="KW-1185">Reference proteome</keyword>
<comment type="similarity">
    <text evidence="2">Belongs to the DODA-type extradiol aromatic ring-opening dioxygenase family.</text>
</comment>
<protein>
    <submittedName>
        <fullName evidence="7">Dioxygenase</fullName>
    </submittedName>
</protein>
<evidence type="ECO:0000256" key="5">
    <source>
        <dbReference type="ARBA" id="ARBA00023002"/>
    </source>
</evidence>
<proteinExistence type="inferred from homology"/>
<dbReference type="CDD" id="cd07363">
    <property type="entry name" value="45_DOPA_Dioxygenase"/>
    <property type="match status" value="1"/>
</dbReference>
<name>A0ABS1J5Z3_9BACL</name>
<evidence type="ECO:0000313" key="8">
    <source>
        <dbReference type="Proteomes" id="UP000602284"/>
    </source>
</evidence>
<evidence type="ECO:0000256" key="2">
    <source>
        <dbReference type="ARBA" id="ARBA00007581"/>
    </source>
</evidence>
<dbReference type="Proteomes" id="UP000602284">
    <property type="component" value="Unassembled WGS sequence"/>
</dbReference>
<dbReference type="EMBL" id="JAEQNB010000001">
    <property type="protein sequence ID" value="MBL0385696.1"/>
    <property type="molecule type" value="Genomic_DNA"/>
</dbReference>
<dbReference type="SUPFAM" id="SSF53213">
    <property type="entry name" value="LigB-like"/>
    <property type="match status" value="1"/>
</dbReference>
<keyword evidence="3" id="KW-0479">Metal-binding</keyword>
<gene>
    <name evidence="7" type="ORF">JJB07_03445</name>
</gene>
<dbReference type="InterPro" id="IPR004183">
    <property type="entry name" value="Xdiol_dOase_suB"/>
</dbReference>
<evidence type="ECO:0000256" key="4">
    <source>
        <dbReference type="ARBA" id="ARBA00022833"/>
    </source>
</evidence>
<dbReference type="PANTHER" id="PTHR30096">
    <property type="entry name" value="4,5-DOPA DIOXYGENASE EXTRADIOL-LIKE PROTEIN"/>
    <property type="match status" value="1"/>
</dbReference>